<keyword evidence="1" id="KW-0812">Transmembrane</keyword>
<feature type="transmembrane region" description="Helical" evidence="1">
    <location>
        <begin position="170"/>
        <end position="191"/>
    </location>
</feature>
<proteinExistence type="predicted"/>
<reference evidence="2 3" key="1">
    <citation type="submission" date="2024-03" db="EMBL/GenBank/DDBJ databases">
        <title>Reference genomes for the five species model microbial community.</title>
        <authorList>
            <person name="Padfield D."/>
        </authorList>
    </citation>
    <scope>NUCLEOTIDE SEQUENCE [LARGE SCALE GENOMIC DNA]</scope>
    <source>
        <strain evidence="2 3">AB1</strain>
    </source>
</reference>
<feature type="transmembrane region" description="Helical" evidence="1">
    <location>
        <begin position="33"/>
        <end position="54"/>
    </location>
</feature>
<evidence type="ECO:0000256" key="1">
    <source>
        <dbReference type="SAM" id="Phobius"/>
    </source>
</evidence>
<feature type="transmembrane region" description="Helical" evidence="1">
    <location>
        <begin position="361"/>
        <end position="381"/>
    </location>
</feature>
<evidence type="ECO:0000313" key="3">
    <source>
        <dbReference type="Proteomes" id="UP001456224"/>
    </source>
</evidence>
<gene>
    <name evidence="2" type="ORF">WHX56_07285</name>
</gene>
<dbReference type="PANTHER" id="PTHR34219:SF3">
    <property type="entry name" value="BLL7967 PROTEIN"/>
    <property type="match status" value="1"/>
</dbReference>
<dbReference type="InterPro" id="IPR005625">
    <property type="entry name" value="PepSY-ass_TM"/>
</dbReference>
<keyword evidence="1" id="KW-1133">Transmembrane helix</keyword>
<dbReference type="Proteomes" id="UP001456224">
    <property type="component" value="Chromosome"/>
</dbReference>
<organism evidence="2 3">
    <name type="scientific">Achromobacter veterisilvae</name>
    <dbReference type="NCBI Taxonomy" id="2069367"/>
    <lineage>
        <taxon>Bacteria</taxon>
        <taxon>Pseudomonadati</taxon>
        <taxon>Pseudomonadota</taxon>
        <taxon>Betaproteobacteria</taxon>
        <taxon>Burkholderiales</taxon>
        <taxon>Alcaligenaceae</taxon>
        <taxon>Achromobacter</taxon>
    </lineage>
</organism>
<evidence type="ECO:0000313" key="2">
    <source>
        <dbReference type="EMBL" id="WXR75299.1"/>
    </source>
</evidence>
<accession>A0ABZ2S2Z9</accession>
<dbReference type="EMBL" id="CP148753">
    <property type="protein sequence ID" value="WXR75299.1"/>
    <property type="molecule type" value="Genomic_DNA"/>
</dbReference>
<keyword evidence="1" id="KW-0472">Membrane</keyword>
<dbReference type="PANTHER" id="PTHR34219">
    <property type="entry name" value="IRON-REGULATED INNER MEMBRANE PROTEIN-RELATED"/>
    <property type="match status" value="1"/>
</dbReference>
<protein>
    <submittedName>
        <fullName evidence="2">PepSY-associated TM helix domain-containing protein</fullName>
    </submittedName>
</protein>
<sequence>MRLSAGGPSPARAAAPRRSPARRGKAWYLVHKWSSLACTLFMLVVCVSGLPLIFHDDVVGWLDTRPPWPSVAPDTPAPPLDLLIARTRQDYPAHRIVEVEVAGDSPGVVMALAPGPGAPDGASSIRLEYDARTGLPRQAASDAGEGPGVRFMTLMTRLHIDLYARLPGQLYLGFMALLFAVAVISGIALYHPYMRKTPFGTVRGDRAPRLKWLDLHNLLGVVTLVWTLTMGITGAIHELAVPLFRHWLSTDVQAAAAARTPAPGGPRPASVQQAYAIAKAAAPGRVVESLRFPDASLGLPGHYLLWARGETPLAAHLFDGILVDARTGGLTAVLEMPWYLRVVQFSRPLHYGNTAGLPLKLIWAALDLAAIAILGSGLYLWRKRKN</sequence>
<feature type="transmembrane region" description="Helical" evidence="1">
    <location>
        <begin position="212"/>
        <end position="236"/>
    </location>
</feature>
<name>A0ABZ2S2Z9_9BURK</name>
<dbReference type="RefSeq" id="WP_338880871.1">
    <property type="nucleotide sequence ID" value="NZ_CP148753.1"/>
</dbReference>
<dbReference type="Pfam" id="PF03929">
    <property type="entry name" value="PepSY_TM"/>
    <property type="match status" value="1"/>
</dbReference>
<keyword evidence="3" id="KW-1185">Reference proteome</keyword>